<dbReference type="Pfam" id="PF00501">
    <property type="entry name" value="AMP-binding"/>
    <property type="match status" value="1"/>
</dbReference>
<feature type="domain" description="AMP-dependent synthetase/ligase" evidence="12">
    <location>
        <begin position="86"/>
        <end position="284"/>
    </location>
</feature>
<gene>
    <name evidence="14" type="ORF">IAC59_01890</name>
</gene>
<evidence type="ECO:0000256" key="11">
    <source>
        <dbReference type="PIRNR" id="PIRNR006444"/>
    </source>
</evidence>
<evidence type="ECO:0000313" key="15">
    <source>
        <dbReference type="Proteomes" id="UP000824123"/>
    </source>
</evidence>
<dbReference type="GO" id="GO:0000166">
    <property type="term" value="F:nucleotide binding"/>
    <property type="evidence" value="ECO:0007669"/>
    <property type="project" value="UniProtKB-KW"/>
</dbReference>
<dbReference type="InterPro" id="IPR000873">
    <property type="entry name" value="AMP-dep_synth/lig_dom"/>
</dbReference>
<dbReference type="InterPro" id="IPR011880">
    <property type="entry name" value="PA_CoA_ligase"/>
</dbReference>
<keyword evidence="5 11" id="KW-0547">Nucleotide-binding</keyword>
<evidence type="ECO:0000259" key="12">
    <source>
        <dbReference type="Pfam" id="PF00501"/>
    </source>
</evidence>
<dbReference type="GO" id="GO:0047475">
    <property type="term" value="F:phenylacetate-CoA ligase activity"/>
    <property type="evidence" value="ECO:0007669"/>
    <property type="project" value="UniProtKB-EC"/>
</dbReference>
<evidence type="ECO:0000256" key="10">
    <source>
        <dbReference type="ARBA" id="ARBA00075111"/>
    </source>
</evidence>
<organism evidence="14 15">
    <name type="scientific">Candidatus Fimadaptatus faecigallinarum</name>
    <dbReference type="NCBI Taxonomy" id="2840814"/>
    <lineage>
        <taxon>Bacteria</taxon>
        <taxon>Bacillati</taxon>
        <taxon>Bacillota</taxon>
        <taxon>Clostridia</taxon>
        <taxon>Eubacteriales</taxon>
        <taxon>Candidatus Fimadaptatus</taxon>
    </lineage>
</organism>
<dbReference type="Pfam" id="PF14535">
    <property type="entry name" value="AMP-binding_C_2"/>
    <property type="match status" value="1"/>
</dbReference>
<dbReference type="InterPro" id="IPR051414">
    <property type="entry name" value="Adenylate-forming_Reductase"/>
</dbReference>
<dbReference type="EC" id="6.2.1.30" evidence="8 11"/>
<evidence type="ECO:0000256" key="8">
    <source>
        <dbReference type="ARBA" id="ARBA00066629"/>
    </source>
</evidence>
<proteinExistence type="inferred from homology"/>
<evidence type="ECO:0000313" key="14">
    <source>
        <dbReference type="EMBL" id="HIU45995.1"/>
    </source>
</evidence>
<dbReference type="PANTHER" id="PTHR43439:SF2">
    <property type="entry name" value="ENZYME, PUTATIVE (JCVI)-RELATED"/>
    <property type="match status" value="1"/>
</dbReference>
<evidence type="ECO:0000256" key="9">
    <source>
        <dbReference type="ARBA" id="ARBA00068695"/>
    </source>
</evidence>
<dbReference type="AlphaFoldDB" id="A0A9D1S3U8"/>
<comment type="similarity">
    <text evidence="7 11">Belongs to the phenylacetyl-CoA ligase family.</text>
</comment>
<evidence type="ECO:0000256" key="1">
    <source>
        <dbReference type="ARBA" id="ARBA00011245"/>
    </source>
</evidence>
<evidence type="ECO:0000259" key="13">
    <source>
        <dbReference type="Pfam" id="PF14535"/>
    </source>
</evidence>
<dbReference type="InterPro" id="IPR045851">
    <property type="entry name" value="AMP-bd_C_sf"/>
</dbReference>
<evidence type="ECO:0000256" key="7">
    <source>
        <dbReference type="ARBA" id="ARBA00061566"/>
    </source>
</evidence>
<evidence type="ECO:0000256" key="5">
    <source>
        <dbReference type="ARBA" id="ARBA00022741"/>
    </source>
</evidence>
<dbReference type="FunFam" id="3.40.50.12780:FF:000016">
    <property type="entry name" value="Phenylacetate-coenzyme A ligase"/>
    <property type="match status" value="1"/>
</dbReference>
<dbReference type="InterPro" id="IPR028154">
    <property type="entry name" value="AMP-dep_Lig_C"/>
</dbReference>
<dbReference type="SUPFAM" id="SSF56801">
    <property type="entry name" value="Acetyl-CoA synthetase-like"/>
    <property type="match status" value="1"/>
</dbReference>
<evidence type="ECO:0000256" key="3">
    <source>
        <dbReference type="ARBA" id="ARBA00022553"/>
    </source>
</evidence>
<dbReference type="EMBL" id="DVNK01000014">
    <property type="protein sequence ID" value="HIU45995.1"/>
    <property type="molecule type" value="Genomic_DNA"/>
</dbReference>
<reference evidence="14" key="2">
    <citation type="journal article" date="2021" name="PeerJ">
        <title>Extensive microbial diversity within the chicken gut microbiome revealed by metagenomics and culture.</title>
        <authorList>
            <person name="Gilroy R."/>
            <person name="Ravi A."/>
            <person name="Getino M."/>
            <person name="Pursley I."/>
            <person name="Horton D.L."/>
            <person name="Alikhan N.F."/>
            <person name="Baker D."/>
            <person name="Gharbi K."/>
            <person name="Hall N."/>
            <person name="Watson M."/>
            <person name="Adriaenssens E.M."/>
            <person name="Foster-Nyarko E."/>
            <person name="Jarju S."/>
            <person name="Secka A."/>
            <person name="Antonio M."/>
            <person name="Oren A."/>
            <person name="Chaudhuri R.R."/>
            <person name="La Ragione R."/>
            <person name="Hildebrand F."/>
            <person name="Pallen M.J."/>
        </authorList>
    </citation>
    <scope>NUCLEOTIDE SEQUENCE</scope>
    <source>
        <strain evidence="14">ChiSxjej2B14-8506</strain>
    </source>
</reference>
<dbReference type="PANTHER" id="PTHR43439">
    <property type="entry name" value="PHENYLACETATE-COENZYME A LIGASE"/>
    <property type="match status" value="1"/>
</dbReference>
<comment type="caution">
    <text evidence="14">The sequence shown here is derived from an EMBL/GenBank/DDBJ whole genome shotgun (WGS) entry which is preliminary data.</text>
</comment>
<sequence length="431" mass="48527">MFNPEMETMPHEQMRALQLERLKRMVAYCYERVPMYRTRMDEMGVKPTDIRTLSDVSLLPFTVKDDVRDNYPYGLLAVPMKEIVRLHASSGTTGKPITAGYTRNDLNNWAEMVARLCVAGGASDEDIAQISFGYGLFTGALGLHYGLEKLGATVVPVSSGNTERQIMLMRDFGVTVLIATPAYAMYMAETAERMGLIHELKLKYGILGAEGSTEEMRAELERRWGGITVTENYGLTEIMGPGVAGDCIYKDGMHINEDYFWCEVVDPDTGKTLPDGEYGELVITNLVKEGQPMLRYRTHDITRIIDAPCACGRTSRRIEKIRGRSDDMLIVRGVNLFPSQVETALLGVKGIGPHYEIVLTRKNYMDKVQVKVELLDGSLLESYGALEELRREIQANIRRICQLDMEITLVSPNTLKRFEGKARRVTDLRNQ</sequence>
<accession>A0A9D1S3U8</accession>
<keyword evidence="2" id="KW-0596">Phosphopantetheine</keyword>
<keyword evidence="4 11" id="KW-0436">Ligase</keyword>
<reference evidence="14" key="1">
    <citation type="submission" date="2020-10" db="EMBL/GenBank/DDBJ databases">
        <authorList>
            <person name="Gilroy R."/>
        </authorList>
    </citation>
    <scope>NUCLEOTIDE SEQUENCE</scope>
    <source>
        <strain evidence="14">ChiSxjej2B14-8506</strain>
    </source>
</reference>
<evidence type="ECO:0000256" key="6">
    <source>
        <dbReference type="ARBA" id="ARBA00060591"/>
    </source>
</evidence>
<feature type="domain" description="AMP-dependent ligase C-terminal" evidence="13">
    <location>
        <begin position="333"/>
        <end position="429"/>
    </location>
</feature>
<dbReference type="GO" id="GO:0010124">
    <property type="term" value="P:phenylacetate catabolic process"/>
    <property type="evidence" value="ECO:0007669"/>
    <property type="project" value="UniProtKB-UniRule"/>
</dbReference>
<comment type="catalytic activity">
    <reaction evidence="11">
        <text>2-phenylacetate + ATP + CoA = phenylacetyl-CoA + AMP + diphosphate</text>
        <dbReference type="Rhea" id="RHEA:20956"/>
        <dbReference type="ChEBI" id="CHEBI:18401"/>
        <dbReference type="ChEBI" id="CHEBI:30616"/>
        <dbReference type="ChEBI" id="CHEBI:33019"/>
        <dbReference type="ChEBI" id="CHEBI:57287"/>
        <dbReference type="ChEBI" id="CHEBI:57390"/>
        <dbReference type="ChEBI" id="CHEBI:456215"/>
        <dbReference type="EC" id="6.2.1.30"/>
    </reaction>
</comment>
<dbReference type="Gene3D" id="3.30.300.30">
    <property type="match status" value="1"/>
</dbReference>
<comment type="function">
    <text evidence="11">Catalyzes the activation of phenylacetic acid (PA) to phenylacetyl-CoA (PA-CoA).</text>
</comment>
<dbReference type="InterPro" id="IPR042099">
    <property type="entry name" value="ANL_N_sf"/>
</dbReference>
<dbReference type="Gene3D" id="3.40.50.12780">
    <property type="entry name" value="N-terminal domain of ligase-like"/>
    <property type="match status" value="1"/>
</dbReference>
<evidence type="ECO:0000256" key="4">
    <source>
        <dbReference type="ARBA" id="ARBA00022598"/>
    </source>
</evidence>
<dbReference type="PIRSF" id="PIRSF006444">
    <property type="entry name" value="PaaK"/>
    <property type="match status" value="1"/>
</dbReference>
<name>A0A9D1S3U8_9FIRM</name>
<comment type="subunit">
    <text evidence="1">Monomer.</text>
</comment>
<dbReference type="CDD" id="cd05913">
    <property type="entry name" value="PaaK"/>
    <property type="match status" value="1"/>
</dbReference>
<protein>
    <recommendedName>
        <fullName evidence="9 11">Phenylacetate-coenzyme A ligase</fullName>
        <ecNumber evidence="8 11">6.2.1.30</ecNumber>
    </recommendedName>
    <alternativeName>
        <fullName evidence="10 11">Phenylacetyl-CoA ligase</fullName>
    </alternativeName>
</protein>
<dbReference type="Proteomes" id="UP000824123">
    <property type="component" value="Unassembled WGS sequence"/>
</dbReference>
<evidence type="ECO:0000256" key="2">
    <source>
        <dbReference type="ARBA" id="ARBA00022450"/>
    </source>
</evidence>
<keyword evidence="3" id="KW-0597">Phosphoprotein</keyword>
<comment type="pathway">
    <text evidence="6 11">Aromatic compound metabolism; phenylacetate degradation.</text>
</comment>